<name>A0A1W1UNN2_9PAST</name>
<evidence type="ECO:0000313" key="3">
    <source>
        <dbReference type="Proteomes" id="UP000192408"/>
    </source>
</evidence>
<dbReference type="GO" id="GO:0007059">
    <property type="term" value="P:chromosome segregation"/>
    <property type="evidence" value="ECO:0007669"/>
    <property type="project" value="TreeGrafter"/>
</dbReference>
<evidence type="ECO:0000313" key="2">
    <source>
        <dbReference type="EMBL" id="SMB82324.1"/>
    </source>
</evidence>
<dbReference type="InterPro" id="IPR036086">
    <property type="entry name" value="ParB/Sulfiredoxin_sf"/>
</dbReference>
<feature type="compositionally biased region" description="Low complexity" evidence="1">
    <location>
        <begin position="408"/>
        <end position="418"/>
    </location>
</feature>
<dbReference type="EMBL" id="FWWV01000009">
    <property type="protein sequence ID" value="SMB82324.1"/>
    <property type="molecule type" value="Genomic_DNA"/>
</dbReference>
<accession>A0A1W1UNN2</accession>
<dbReference type="AlphaFoldDB" id="A0A1W1UNN2"/>
<dbReference type="SUPFAM" id="SSF110849">
    <property type="entry name" value="ParB/Sulfiredoxin"/>
    <property type="match status" value="1"/>
</dbReference>
<proteinExistence type="predicted"/>
<feature type="compositionally biased region" description="Polar residues" evidence="1">
    <location>
        <begin position="337"/>
        <end position="352"/>
    </location>
</feature>
<feature type="compositionally biased region" description="Acidic residues" evidence="1">
    <location>
        <begin position="396"/>
        <end position="407"/>
    </location>
</feature>
<dbReference type="InterPro" id="IPR050336">
    <property type="entry name" value="Chromosome_partition/occlusion"/>
</dbReference>
<feature type="region of interest" description="Disordered" evidence="1">
    <location>
        <begin position="1"/>
        <end position="21"/>
    </location>
</feature>
<reference evidence="3" key="1">
    <citation type="submission" date="2017-04" db="EMBL/GenBank/DDBJ databases">
        <authorList>
            <person name="Varghese N."/>
            <person name="Submissions S."/>
        </authorList>
    </citation>
    <scope>NUCLEOTIDE SEQUENCE [LARGE SCALE GENOMIC DNA]</scope>
    <source>
        <strain evidence="3">DSM 23072</strain>
    </source>
</reference>
<feature type="region of interest" description="Disordered" evidence="1">
    <location>
        <begin position="396"/>
        <end position="425"/>
    </location>
</feature>
<dbReference type="Proteomes" id="UP000192408">
    <property type="component" value="Unassembled WGS sequence"/>
</dbReference>
<keyword evidence="3" id="KW-1185">Reference proteome</keyword>
<organism evidence="2 3">
    <name type="scientific">Pasteurella testudinis DSM 23072</name>
    <dbReference type="NCBI Taxonomy" id="1122938"/>
    <lineage>
        <taxon>Bacteria</taxon>
        <taxon>Pseudomonadati</taxon>
        <taxon>Pseudomonadota</taxon>
        <taxon>Gammaproteobacteria</taxon>
        <taxon>Pasteurellales</taxon>
        <taxon>Pasteurellaceae</taxon>
        <taxon>Pasteurella</taxon>
    </lineage>
</organism>
<dbReference type="RefSeq" id="WP_084256539.1">
    <property type="nucleotide sequence ID" value="NZ_FWWV01000009.1"/>
</dbReference>
<dbReference type="PANTHER" id="PTHR33375:SF1">
    <property type="entry name" value="CHROMOSOME-PARTITIONING PROTEIN PARB-RELATED"/>
    <property type="match status" value="1"/>
</dbReference>
<feature type="region of interest" description="Disordered" evidence="1">
    <location>
        <begin position="333"/>
        <end position="358"/>
    </location>
</feature>
<protein>
    <submittedName>
        <fullName evidence="2">Integrating conjugative element, PFGI_1 class, ParB family protein</fullName>
    </submittedName>
</protein>
<dbReference type="InterPro" id="IPR022304">
    <property type="entry name" value="ICE_PFGI_1_ParB"/>
</dbReference>
<dbReference type="STRING" id="1122938.SAMN05660772_02058"/>
<evidence type="ECO:0000256" key="1">
    <source>
        <dbReference type="SAM" id="MobiDB-lite"/>
    </source>
</evidence>
<dbReference type="PANTHER" id="PTHR33375">
    <property type="entry name" value="CHROMOSOME-PARTITIONING PROTEIN PARB-RELATED"/>
    <property type="match status" value="1"/>
</dbReference>
<dbReference type="GO" id="GO:0005694">
    <property type="term" value="C:chromosome"/>
    <property type="evidence" value="ECO:0007669"/>
    <property type="project" value="TreeGrafter"/>
</dbReference>
<sequence>MLTKTKKAPANPLVKRRSPEERAKAIADGLSVSPIANNSTTYQAMTATHYPSQDEYITVTLDKLRPYEHNPRKTRNPNFDMIKESIRRRGLDHKPNITRRPGEAFYIIADGGNTRIQALKELFTETQDQRFWSISCHYKPWKGETADSVEAELDLLIGHLIENDTRADLSFIEKALGIQQAKTYYEQKLSQSLSSRELSNQLENDGYIISKTLISKMEQCVEYLYPFIPTVLLNGLGHTQIDKLLAIRNNSLDVWQQYQFETDTDFNTIWGKSLTACNEDNPFQAKTFQDQLISLMVDTLGDSVSYEALFLEIDLGEQKFRKLAEKQQEIADKVEHSQTNQERFQQTNTDLSKPSRAESIKTDIPTFIPASQALDENPSDIPVSVVVSPMSFMLQDTEDTDNTDDLSSDSLSDFTSPTATESPLSNLGQDFFQNFGIAPGMSVQEQRENQAKANGLTFACTGRQPVADIWQVFPARKHKAEAYSLALDIAESMALEELVEHVVKSPVDYSYRMRPLDAELDDNAQAIYDLLDMLQTDDLNANDGSTLLSSELLLVLDDITLVKVFRLIRVVRYLRQHQGG</sequence>
<gene>
    <name evidence="2" type="ORF">SAMN05660772_02058</name>
</gene>
<dbReference type="NCBIfam" id="TIGR03764">
    <property type="entry name" value="ICE_PFGI_1_parB"/>
    <property type="match status" value="1"/>
</dbReference>